<dbReference type="EMBL" id="JAGMWT010000003">
    <property type="protein sequence ID" value="KAH7132362.1"/>
    <property type="molecule type" value="Genomic_DNA"/>
</dbReference>
<dbReference type="SUPFAM" id="SSF53098">
    <property type="entry name" value="Ribonuclease H-like"/>
    <property type="match status" value="1"/>
</dbReference>
<evidence type="ECO:0000259" key="6">
    <source>
        <dbReference type="SMART" id="SM00479"/>
    </source>
</evidence>
<feature type="compositionally biased region" description="Pro residues" evidence="5">
    <location>
        <begin position="604"/>
        <end position="624"/>
    </location>
</feature>
<dbReference type="AlphaFoldDB" id="A0A9P9IT41"/>
<evidence type="ECO:0000256" key="2">
    <source>
        <dbReference type="ARBA" id="ARBA00022722"/>
    </source>
</evidence>
<feature type="domain" description="Exonuclease" evidence="6">
    <location>
        <begin position="408"/>
        <end position="586"/>
    </location>
</feature>
<dbReference type="OrthoDB" id="3996471at2759"/>
<dbReference type="GO" id="GO:0004527">
    <property type="term" value="F:exonuclease activity"/>
    <property type="evidence" value="ECO:0007669"/>
    <property type="project" value="UniProtKB-KW"/>
</dbReference>
<comment type="caution">
    <text evidence="7">The sequence shown here is derived from an EMBL/GenBank/DDBJ whole genome shotgun (WGS) entry which is preliminary data.</text>
</comment>
<keyword evidence="4 7" id="KW-0269">Exonuclease</keyword>
<dbReference type="PANTHER" id="PTHR12801">
    <property type="entry name" value="RNA EXONUCLEASE REXO1 / RECO3 FAMILY MEMBER-RELATED"/>
    <property type="match status" value="1"/>
</dbReference>
<evidence type="ECO:0000256" key="3">
    <source>
        <dbReference type="ARBA" id="ARBA00022801"/>
    </source>
</evidence>
<dbReference type="CDD" id="cd06145">
    <property type="entry name" value="REX1_like"/>
    <property type="match status" value="1"/>
</dbReference>
<name>A0A9P9IT41_9PLEO</name>
<evidence type="ECO:0000313" key="7">
    <source>
        <dbReference type="EMBL" id="KAH7132362.1"/>
    </source>
</evidence>
<accession>A0A9P9IT41</accession>
<dbReference type="Proteomes" id="UP000700596">
    <property type="component" value="Unassembled WGS sequence"/>
</dbReference>
<dbReference type="InterPro" id="IPR013520">
    <property type="entry name" value="Ribonucl_H"/>
</dbReference>
<dbReference type="PANTHER" id="PTHR12801:SF112">
    <property type="entry name" value="RNA EXONUCLEASE 3"/>
    <property type="match status" value="1"/>
</dbReference>
<feature type="region of interest" description="Disordered" evidence="5">
    <location>
        <begin position="98"/>
        <end position="129"/>
    </location>
</feature>
<proteinExistence type="inferred from homology"/>
<dbReference type="InterPro" id="IPR047021">
    <property type="entry name" value="REXO1/3/4-like"/>
</dbReference>
<gene>
    <name evidence="7" type="ORF">B0J11DRAFT_225434</name>
</gene>
<evidence type="ECO:0000256" key="5">
    <source>
        <dbReference type="SAM" id="MobiDB-lite"/>
    </source>
</evidence>
<dbReference type="SMART" id="SM00479">
    <property type="entry name" value="EXOIII"/>
    <property type="match status" value="1"/>
</dbReference>
<sequence>MWPSAPSFRPFGHISCPAGANCQAVHCIFSHDTTNTHSAASPPEGGEREAKRIKLEGAYKKAPVPVATGASPQVFTGVITRKISPVLDKKPTNGGATILSKAFGSGEQTSLPRSATKPVSPPSKGVLTKPAAQLDPEVRLTPRKLKSEPAQFTKRLTLLKALRQFMAPLNSKLMNSKNPIIKALHLTENQLNKLAVDEEASIGEKHLAVYENVLKQRLVALKKMAEEEWIKERKEALAAITAKENAKNPTAKKPEEPKPVQTGLTPEEEVMFLQRLISPQKGLDEHGYVTKLPSEEDIDKTRQALAVLDHWEICDRCNTRFQVFPDRRQDGALTTGGKCTHHWGKKRWPKKEKGQIGQTVYNCCNEPIGSPGCTTYDTHVFKISDPKRLSIVMPFVNTPENDKADPNLAVCFDCEMGYTTQGLELLRLTAVSWPSHKPILDVLVRPLGHLLDVNTRFSGVSSEQFINAAPFNAKKGTFDSKDLRIVDSPRIARDLFLSLISPQTPLLGHALENDLNTIRIVHPTIVDTIILYPHPRGLPVRNGLKNLVKHHLGMDIQTGGAAGHDSFEDARATGELVRHKVATEWKKLKSDGWIFRNGSVFPPMPTGKPPPFDIPPPLQPPIAEPMPGEKRGHDQVGTDDEDWDEKV</sequence>
<reference evidence="7" key="1">
    <citation type="journal article" date="2021" name="Nat. Commun.">
        <title>Genetic determinants of endophytism in the Arabidopsis root mycobiome.</title>
        <authorList>
            <person name="Mesny F."/>
            <person name="Miyauchi S."/>
            <person name="Thiergart T."/>
            <person name="Pickel B."/>
            <person name="Atanasova L."/>
            <person name="Karlsson M."/>
            <person name="Huettel B."/>
            <person name="Barry K.W."/>
            <person name="Haridas S."/>
            <person name="Chen C."/>
            <person name="Bauer D."/>
            <person name="Andreopoulos W."/>
            <person name="Pangilinan J."/>
            <person name="LaButti K."/>
            <person name="Riley R."/>
            <person name="Lipzen A."/>
            <person name="Clum A."/>
            <person name="Drula E."/>
            <person name="Henrissat B."/>
            <person name="Kohler A."/>
            <person name="Grigoriev I.V."/>
            <person name="Martin F.M."/>
            <person name="Hacquard S."/>
        </authorList>
    </citation>
    <scope>NUCLEOTIDE SEQUENCE</scope>
    <source>
        <strain evidence="7">MPI-CAGE-CH-0243</strain>
    </source>
</reference>
<dbReference type="InterPro" id="IPR012337">
    <property type="entry name" value="RNaseH-like_sf"/>
</dbReference>
<feature type="region of interest" description="Disordered" evidence="5">
    <location>
        <begin position="604"/>
        <end position="647"/>
    </location>
</feature>
<keyword evidence="3" id="KW-0378">Hydrolase</keyword>
<keyword evidence="2" id="KW-0540">Nuclease</keyword>
<keyword evidence="8" id="KW-1185">Reference proteome</keyword>
<evidence type="ECO:0000256" key="1">
    <source>
        <dbReference type="ARBA" id="ARBA00006357"/>
    </source>
</evidence>
<dbReference type="InterPro" id="IPR034922">
    <property type="entry name" value="REX1-like_exo"/>
</dbReference>
<comment type="similarity">
    <text evidence="1">Belongs to the REXO1/REXO3 family.</text>
</comment>
<evidence type="ECO:0000256" key="4">
    <source>
        <dbReference type="ARBA" id="ARBA00022839"/>
    </source>
</evidence>
<protein>
    <submittedName>
        <fullName evidence="7">RNA exonuclease 3</fullName>
    </submittedName>
</protein>
<evidence type="ECO:0000313" key="8">
    <source>
        <dbReference type="Proteomes" id="UP000700596"/>
    </source>
</evidence>
<dbReference type="InterPro" id="IPR036397">
    <property type="entry name" value="RNaseH_sf"/>
</dbReference>
<organism evidence="7 8">
    <name type="scientific">Dendryphion nanum</name>
    <dbReference type="NCBI Taxonomy" id="256645"/>
    <lineage>
        <taxon>Eukaryota</taxon>
        <taxon>Fungi</taxon>
        <taxon>Dikarya</taxon>
        <taxon>Ascomycota</taxon>
        <taxon>Pezizomycotina</taxon>
        <taxon>Dothideomycetes</taxon>
        <taxon>Pleosporomycetidae</taxon>
        <taxon>Pleosporales</taxon>
        <taxon>Torulaceae</taxon>
        <taxon>Dendryphion</taxon>
    </lineage>
</organism>
<feature type="compositionally biased region" description="Acidic residues" evidence="5">
    <location>
        <begin position="637"/>
        <end position="647"/>
    </location>
</feature>
<dbReference type="GO" id="GO:0003676">
    <property type="term" value="F:nucleic acid binding"/>
    <property type="evidence" value="ECO:0007669"/>
    <property type="project" value="InterPro"/>
</dbReference>
<feature type="compositionally biased region" description="Basic and acidic residues" evidence="5">
    <location>
        <begin position="627"/>
        <end position="636"/>
    </location>
</feature>
<dbReference type="Gene3D" id="3.30.420.10">
    <property type="entry name" value="Ribonuclease H-like superfamily/Ribonuclease H"/>
    <property type="match status" value="1"/>
</dbReference>
<dbReference type="GO" id="GO:0005634">
    <property type="term" value="C:nucleus"/>
    <property type="evidence" value="ECO:0007669"/>
    <property type="project" value="TreeGrafter"/>
</dbReference>